<dbReference type="Proteomes" id="UP000297475">
    <property type="component" value="Unassembled WGS sequence"/>
</dbReference>
<feature type="domain" description="OmpA-like" evidence="3">
    <location>
        <begin position="212"/>
        <end position="336"/>
    </location>
</feature>
<name>A0A4Z0WFN3_9GAMM</name>
<dbReference type="PANTHER" id="PTHR30329">
    <property type="entry name" value="STATOR ELEMENT OF FLAGELLAR MOTOR COMPLEX"/>
    <property type="match status" value="1"/>
</dbReference>
<keyword evidence="2" id="KW-0175">Coiled coil</keyword>
<dbReference type="EMBL" id="SRMF01000001">
    <property type="protein sequence ID" value="TGG95840.1"/>
    <property type="molecule type" value="Genomic_DNA"/>
</dbReference>
<dbReference type="PROSITE" id="PS51123">
    <property type="entry name" value="OMPA_2"/>
    <property type="match status" value="1"/>
</dbReference>
<dbReference type="AlphaFoldDB" id="A0A4Z0WFN3"/>
<accession>A0A4Z0WFN3</accession>
<dbReference type="PANTHER" id="PTHR30329:SF20">
    <property type="entry name" value="EXPORTED PROTEIN"/>
    <property type="match status" value="1"/>
</dbReference>
<dbReference type="Gene3D" id="6.10.250.3110">
    <property type="match status" value="1"/>
</dbReference>
<protein>
    <recommendedName>
        <fullName evidence="3">OmpA-like domain-containing protein</fullName>
    </recommendedName>
</protein>
<dbReference type="InterPro" id="IPR050330">
    <property type="entry name" value="Bact_OuterMem_StrucFunc"/>
</dbReference>
<evidence type="ECO:0000259" key="3">
    <source>
        <dbReference type="PROSITE" id="PS51123"/>
    </source>
</evidence>
<keyword evidence="5" id="KW-1185">Reference proteome</keyword>
<dbReference type="Gene3D" id="3.30.1330.60">
    <property type="entry name" value="OmpA-like domain"/>
    <property type="match status" value="1"/>
</dbReference>
<evidence type="ECO:0000256" key="1">
    <source>
        <dbReference type="PROSITE-ProRule" id="PRU00473"/>
    </source>
</evidence>
<dbReference type="SUPFAM" id="SSF103088">
    <property type="entry name" value="OmpA-like"/>
    <property type="match status" value="1"/>
</dbReference>
<reference evidence="4 5" key="1">
    <citation type="submission" date="2019-04" db="EMBL/GenBank/DDBJ databases">
        <title>Natronospirillum operosus gen. nov., sp. nov., a haloalkaliphilic satellite isolated from decaying biomass of laboratory culture of cyanobacterium Geitlerinema sp. and proposal of Natronospirillaceae fam. nov. and Saccharospirillaceae fam. nov.</title>
        <authorList>
            <person name="Kevbrin V."/>
            <person name="Boltyanskaya Y."/>
            <person name="Koziaeva V."/>
            <person name="Grouzdev D.S."/>
            <person name="Park M."/>
            <person name="Cho J."/>
        </authorList>
    </citation>
    <scope>NUCLEOTIDE SEQUENCE [LARGE SCALE GENOMIC DNA]</scope>
    <source>
        <strain evidence="4 5">G-116</strain>
    </source>
</reference>
<gene>
    <name evidence="4" type="ORF">E4656_05400</name>
</gene>
<evidence type="ECO:0000256" key="2">
    <source>
        <dbReference type="SAM" id="Coils"/>
    </source>
</evidence>
<feature type="coiled-coil region" evidence="2">
    <location>
        <begin position="31"/>
        <end position="209"/>
    </location>
</feature>
<dbReference type="RefSeq" id="WP_135481828.1">
    <property type="nucleotide sequence ID" value="NZ_SRMF01000001.1"/>
</dbReference>
<dbReference type="Pfam" id="PF00691">
    <property type="entry name" value="OmpA"/>
    <property type="match status" value="1"/>
</dbReference>
<comment type="caution">
    <text evidence="4">The sequence shown here is derived from an EMBL/GenBank/DDBJ whole genome shotgun (WGS) entry which is preliminary data.</text>
</comment>
<evidence type="ECO:0000313" key="5">
    <source>
        <dbReference type="Proteomes" id="UP000297475"/>
    </source>
</evidence>
<proteinExistence type="predicted"/>
<organism evidence="4 5">
    <name type="scientific">Natronospirillum operosum</name>
    <dbReference type="NCBI Taxonomy" id="2759953"/>
    <lineage>
        <taxon>Bacteria</taxon>
        <taxon>Pseudomonadati</taxon>
        <taxon>Pseudomonadota</taxon>
        <taxon>Gammaproteobacteria</taxon>
        <taxon>Oceanospirillales</taxon>
        <taxon>Natronospirillaceae</taxon>
        <taxon>Natronospirillum</taxon>
    </lineage>
</organism>
<dbReference type="InterPro" id="IPR036737">
    <property type="entry name" value="OmpA-like_sf"/>
</dbReference>
<sequence length="341" mass="37827">MSAKAFAILMTLLAIALGSWSGYQYNQSVARADTLDELRQANAELTTANRQQERDLDRLRAERDRLVAQLDDLSAEQSDIAGSLTALEQQVLDLTAERDELATELADTTGQQETLDGDLASVRAERDELLAERDELHVVLDEREAELAALDAELAERESSLEQTQARLSGREETMEELESRLTREQQALDDLQSRLNLAEEERQQLVDQRHNGQTLIQLPERILFPTGSATLNEESVQVLREVAVALESFPDYTLSVVGHSDTRSISSSLQAQYPTNWELSAARASAAVRVLASLGISEQRMKATGVAATQPLVEEVDAASRQQNRRIEIILEPPLPVETL</sequence>
<keyword evidence="1" id="KW-0472">Membrane</keyword>
<dbReference type="InterPro" id="IPR006665">
    <property type="entry name" value="OmpA-like"/>
</dbReference>
<dbReference type="CDD" id="cd07185">
    <property type="entry name" value="OmpA_C-like"/>
    <property type="match status" value="1"/>
</dbReference>
<evidence type="ECO:0000313" key="4">
    <source>
        <dbReference type="EMBL" id="TGG95840.1"/>
    </source>
</evidence>
<dbReference type="GO" id="GO:0016020">
    <property type="term" value="C:membrane"/>
    <property type="evidence" value="ECO:0007669"/>
    <property type="project" value="UniProtKB-UniRule"/>
</dbReference>
<dbReference type="OrthoDB" id="9815217at2"/>